<dbReference type="PROSITE" id="PS51257">
    <property type="entry name" value="PROKAR_LIPOPROTEIN"/>
    <property type="match status" value="1"/>
</dbReference>
<organism evidence="1">
    <name type="scientific">Ruegeria sp. PrR005</name>
    <dbReference type="NCBI Taxonomy" id="2706882"/>
    <lineage>
        <taxon>Bacteria</taxon>
        <taxon>Pseudomonadati</taxon>
        <taxon>Pseudomonadota</taxon>
        <taxon>Alphaproteobacteria</taxon>
        <taxon>Rhodobacterales</taxon>
        <taxon>Roseobacteraceae</taxon>
        <taxon>Ruegeria</taxon>
    </lineage>
</organism>
<accession>A0A6B2NWF7</accession>
<evidence type="ECO:0000313" key="1">
    <source>
        <dbReference type="EMBL" id="NDW47420.1"/>
    </source>
</evidence>
<dbReference type="AlphaFoldDB" id="A0A6B2NWF7"/>
<dbReference type="Gene3D" id="3.90.1590.10">
    <property type="entry name" value="glutathione-dependent formaldehyde- activating enzyme (gfa)"/>
    <property type="match status" value="1"/>
</dbReference>
<sequence>MPKRPAQPLAFACACGALSGHLTPAAVQSGTHVVCYCADCRAGELYFNQPDPAPGPVNIFQLCPDGIVIEKGREQLALMRLSPKGLFRWYAKCCNTPIATTLKSAKTPFAGFNTRRLADTTALGPVRTQGFVPRPGGGTKHINAAPAVYGLLSRMLAARLSGRWRETPFFDPTTGDPVADPHILTKDERRALYP</sequence>
<name>A0A6B2NWF7_9RHOB</name>
<evidence type="ECO:0008006" key="2">
    <source>
        <dbReference type="Google" id="ProtNLM"/>
    </source>
</evidence>
<dbReference type="Pfam" id="PF19648">
    <property type="entry name" value="DUF6151"/>
    <property type="match status" value="1"/>
</dbReference>
<protein>
    <recommendedName>
        <fullName evidence="2">CENP-V/GFA domain-containing protein</fullName>
    </recommendedName>
</protein>
<proteinExistence type="predicted"/>
<dbReference type="RefSeq" id="WP_164132430.1">
    <property type="nucleotide sequence ID" value="NZ_JAAGOX010000054.1"/>
</dbReference>
<gene>
    <name evidence="1" type="ORF">G0P99_20950</name>
</gene>
<comment type="caution">
    <text evidence="1">The sequence shown here is derived from an EMBL/GenBank/DDBJ whole genome shotgun (WGS) entry which is preliminary data.</text>
</comment>
<dbReference type="EMBL" id="JAAGOX010000054">
    <property type="protein sequence ID" value="NDW47420.1"/>
    <property type="molecule type" value="Genomic_DNA"/>
</dbReference>
<reference evidence="1" key="1">
    <citation type="submission" date="2020-02" db="EMBL/GenBank/DDBJ databases">
        <title>Delineation of the pyrene-degrading pathway in Roseobacter clade bacteria by genomic analysis.</title>
        <authorList>
            <person name="Zhou H."/>
            <person name="Wang H."/>
        </authorList>
    </citation>
    <scope>NUCLEOTIDE SEQUENCE</scope>
    <source>
        <strain evidence="1">PrR005</strain>
    </source>
</reference>
<dbReference type="InterPro" id="IPR046149">
    <property type="entry name" value="DUF6151"/>
</dbReference>